<dbReference type="EMBL" id="DTIY01000076">
    <property type="protein sequence ID" value="HGY40008.1"/>
    <property type="molecule type" value="Genomic_DNA"/>
</dbReference>
<comment type="caution">
    <text evidence="1">The sequence shown here is derived from an EMBL/GenBank/DDBJ whole genome shotgun (WGS) entry which is preliminary data.</text>
</comment>
<gene>
    <name evidence="1" type="ORF">ENW11_09425</name>
</gene>
<organism evidence="1">
    <name type="scientific">Candidatus Caldatribacterium saccharofermentans</name>
    <dbReference type="NCBI Taxonomy" id="1454753"/>
    <lineage>
        <taxon>Bacteria</taxon>
        <taxon>Pseudomonadati</taxon>
        <taxon>Atribacterota</taxon>
        <taxon>Atribacteria</taxon>
        <taxon>Atribacterales</taxon>
        <taxon>Candidatus Caldatribacteriaceae</taxon>
        <taxon>Candidatus Caldatribacterium</taxon>
    </lineage>
</organism>
<protein>
    <submittedName>
        <fullName evidence="1">Uncharacterized protein</fullName>
    </submittedName>
</protein>
<dbReference type="RefSeq" id="WP_017872316.1">
    <property type="nucleotide sequence ID" value="NZ_CP187957.1"/>
</dbReference>
<reference evidence="1" key="1">
    <citation type="journal article" date="2020" name="mSystems">
        <title>Genome- and Community-Level Interaction Insights into Carbon Utilization and Element Cycling Functions of Hydrothermarchaeota in Hydrothermal Sediment.</title>
        <authorList>
            <person name="Zhou Z."/>
            <person name="Liu Y."/>
            <person name="Xu W."/>
            <person name="Pan J."/>
            <person name="Luo Z.H."/>
            <person name="Li M."/>
        </authorList>
    </citation>
    <scope>NUCLEOTIDE SEQUENCE [LARGE SCALE GENOMIC DNA]</scope>
    <source>
        <strain evidence="1">SpSt-82</strain>
    </source>
</reference>
<dbReference type="AlphaFoldDB" id="A0A7V4WM25"/>
<name>A0A7V4WM25_9BACT</name>
<evidence type="ECO:0000313" key="1">
    <source>
        <dbReference type="EMBL" id="HGY40008.1"/>
    </source>
</evidence>
<proteinExistence type="predicted"/>
<sequence>MVFSEPIVVNDMALSPFLWGVLDGWTVSVTGSSVFVPTSIQLAADRKTVTITGNAVSQLVAGNSVITDFAPAGPLW</sequence>
<accession>A0A7V4WM25</accession>